<name>A0A0X7K9F7_9PSED</name>
<evidence type="ECO:0000313" key="2">
    <source>
        <dbReference type="Proteomes" id="UP000067111"/>
    </source>
</evidence>
<reference evidence="2" key="1">
    <citation type="submission" date="2016-01" db="EMBL/GenBank/DDBJ databases">
        <authorList>
            <person name="Gamez R.M."/>
            <person name="Rodriguez F."/>
            <person name="Bernal J.F."/>
            <person name="Agarwala R."/>
            <person name="Landsman D."/>
            <person name="Marino-Ramirez L."/>
        </authorList>
    </citation>
    <scope>NUCLEOTIDE SEQUENCE [LARGE SCALE GENOMIC DNA]</scope>
    <source>
        <strain evidence="2">Ps006</strain>
    </source>
</reference>
<gene>
    <name evidence="1" type="ORF">AWV77_09025</name>
</gene>
<dbReference type="Proteomes" id="UP000067111">
    <property type="component" value="Unassembled WGS sequence"/>
</dbReference>
<accession>A0A0X7K9F7</accession>
<dbReference type="AlphaFoldDB" id="A0A0X7K9F7"/>
<evidence type="ECO:0000313" key="1">
    <source>
        <dbReference type="EMBL" id="KWU51370.1"/>
    </source>
</evidence>
<dbReference type="EMBL" id="LRMR01000008">
    <property type="protein sequence ID" value="KWU51370.1"/>
    <property type="molecule type" value="Genomic_DNA"/>
</dbReference>
<sequence length="79" mass="8676">MNPYTDDLPDAIKRQADRLFYDIERAGSMIFAVKTGAKAEGFVLGITCCAGLPAERCELLSNHFDSAVEKRLRLLTAGL</sequence>
<organism evidence="1 2">
    <name type="scientific">Pseudomonas palleroniana</name>
    <dbReference type="NCBI Taxonomy" id="191390"/>
    <lineage>
        <taxon>Bacteria</taxon>
        <taxon>Pseudomonadati</taxon>
        <taxon>Pseudomonadota</taxon>
        <taxon>Gammaproteobacteria</taxon>
        <taxon>Pseudomonadales</taxon>
        <taxon>Pseudomonadaceae</taxon>
        <taxon>Pseudomonas</taxon>
    </lineage>
</organism>
<dbReference type="RefSeq" id="WP_060753924.1">
    <property type="nucleotide sequence ID" value="NZ_JAEHTI010000001.1"/>
</dbReference>
<proteinExistence type="predicted"/>
<comment type="caution">
    <text evidence="1">The sequence shown here is derived from an EMBL/GenBank/DDBJ whole genome shotgun (WGS) entry which is preliminary data.</text>
</comment>
<protein>
    <submittedName>
        <fullName evidence="1">Uncharacterized protein</fullName>
    </submittedName>
</protein>
<dbReference type="OrthoDB" id="7018900at2"/>